<accession>A0A7D5GFU3</accession>
<dbReference type="PANTHER" id="PTHR39664:SF2">
    <property type="entry name" value="NUCLEIC ACID-BINDING PROTEIN, CONTAINING PIN DOMAIN-RELATED"/>
    <property type="match status" value="1"/>
</dbReference>
<name>A0A7D5GFU3_9EURY</name>
<protein>
    <submittedName>
        <fullName evidence="2">PIN domain-containing protein</fullName>
    </submittedName>
</protein>
<dbReference type="PANTHER" id="PTHR39664">
    <property type="match status" value="1"/>
</dbReference>
<dbReference type="RefSeq" id="WP_179259616.1">
    <property type="nucleotide sequence ID" value="NZ_CP058601.1"/>
</dbReference>
<dbReference type="Gene3D" id="3.40.50.1010">
    <property type="entry name" value="5'-nuclease"/>
    <property type="match status" value="1"/>
</dbReference>
<organism evidence="2 3">
    <name type="scientific">Natrinema halophilum</name>
    <dbReference type="NCBI Taxonomy" id="1699371"/>
    <lineage>
        <taxon>Archaea</taxon>
        <taxon>Methanobacteriati</taxon>
        <taxon>Methanobacteriota</taxon>
        <taxon>Stenosarchaea group</taxon>
        <taxon>Halobacteria</taxon>
        <taxon>Halobacteriales</taxon>
        <taxon>Natrialbaceae</taxon>
        <taxon>Natrinema</taxon>
    </lineage>
</organism>
<dbReference type="EMBL" id="CP058601">
    <property type="protein sequence ID" value="QLG47874.1"/>
    <property type="molecule type" value="Genomic_DNA"/>
</dbReference>
<gene>
    <name evidence="2" type="ORF">HYG82_02950</name>
</gene>
<dbReference type="OrthoDB" id="40200at2157"/>
<dbReference type="Proteomes" id="UP000509241">
    <property type="component" value="Chromosome"/>
</dbReference>
<evidence type="ECO:0000313" key="3">
    <source>
        <dbReference type="Proteomes" id="UP000509241"/>
    </source>
</evidence>
<evidence type="ECO:0000259" key="1">
    <source>
        <dbReference type="Pfam" id="PF01850"/>
    </source>
</evidence>
<dbReference type="InterPro" id="IPR029060">
    <property type="entry name" value="PIN-like_dom_sf"/>
</dbReference>
<dbReference type="GeneID" id="56032215"/>
<dbReference type="InterPro" id="IPR002716">
    <property type="entry name" value="PIN_dom"/>
</dbReference>
<proteinExistence type="predicted"/>
<dbReference type="SUPFAM" id="SSF88723">
    <property type="entry name" value="PIN domain-like"/>
    <property type="match status" value="1"/>
</dbReference>
<evidence type="ECO:0000313" key="2">
    <source>
        <dbReference type="EMBL" id="QLG47874.1"/>
    </source>
</evidence>
<keyword evidence="3" id="KW-1185">Reference proteome</keyword>
<dbReference type="AlphaFoldDB" id="A0A7D5GFU3"/>
<sequence>MKLFVDTNIFVAATLNETERGDIATKFLNLDRELSTTMFNLMEFRTVLAKKKRLDQDQVEQLLENLWDRVTVYRPDSNDLLKSYSVQERTLLYPMDCIILTTAEETDGVLVTFDSELVENGAVSPEEFLD</sequence>
<reference evidence="2 3" key="1">
    <citation type="submission" date="2020-07" db="EMBL/GenBank/DDBJ databases">
        <authorList>
            <person name="Cui H."/>
        </authorList>
    </citation>
    <scope>NUCLEOTIDE SEQUENCE [LARGE SCALE GENOMIC DNA]</scope>
    <source>
        <strain evidence="2 3">YPL8</strain>
    </source>
</reference>
<dbReference type="KEGG" id="haly:HYG82_02950"/>
<dbReference type="Pfam" id="PF01850">
    <property type="entry name" value="PIN"/>
    <property type="match status" value="1"/>
</dbReference>
<feature type="domain" description="PIN" evidence="1">
    <location>
        <begin position="4"/>
        <end position="118"/>
    </location>
</feature>